<sequence length="125" mass="14258">MSDRTAEFFDRLDRRGHEPLFEGASGTLRVDLVHDRGVDRWFVVITHGGVHVTRADREADAVLRVDRALFDRFVTGEANIYAAWVRNELIAEGDVLLPWLLQRIMPQPAGARHPRTFVAERSRPA</sequence>
<dbReference type="Gene3D" id="3.30.1050.10">
    <property type="entry name" value="SCP2 sterol-binding domain"/>
    <property type="match status" value="1"/>
</dbReference>
<name>A0A1C5HN78_9ACTN</name>
<reference evidence="2 3" key="1">
    <citation type="submission" date="2016-06" db="EMBL/GenBank/DDBJ databases">
        <authorList>
            <person name="Kjaerup R.B."/>
            <person name="Dalgaard T.S."/>
            <person name="Juul-Madsen H.R."/>
        </authorList>
    </citation>
    <scope>NUCLEOTIDE SEQUENCE [LARGE SCALE GENOMIC DNA]</scope>
    <source>
        <strain evidence="2 3">DSM 43904</strain>
    </source>
</reference>
<proteinExistence type="predicted"/>
<evidence type="ECO:0000313" key="2">
    <source>
        <dbReference type="EMBL" id="SCG47439.1"/>
    </source>
</evidence>
<dbReference type="SUPFAM" id="SSF55718">
    <property type="entry name" value="SCP-like"/>
    <property type="match status" value="1"/>
</dbReference>
<protein>
    <submittedName>
        <fullName evidence="2">SCP-2 sterol transfer family protein</fullName>
    </submittedName>
</protein>
<dbReference type="RefSeq" id="WP_157748099.1">
    <property type="nucleotide sequence ID" value="NZ_LT607750.1"/>
</dbReference>
<accession>A0A1C5HN78</accession>
<keyword evidence="3" id="KW-1185">Reference proteome</keyword>
<dbReference type="InterPro" id="IPR003033">
    <property type="entry name" value="SCP2_sterol-bd_dom"/>
</dbReference>
<evidence type="ECO:0000313" key="3">
    <source>
        <dbReference type="Proteomes" id="UP000198217"/>
    </source>
</evidence>
<evidence type="ECO:0000259" key="1">
    <source>
        <dbReference type="Pfam" id="PF02036"/>
    </source>
</evidence>
<dbReference type="AlphaFoldDB" id="A0A1C5HN78"/>
<dbReference type="Pfam" id="PF02036">
    <property type="entry name" value="SCP2"/>
    <property type="match status" value="1"/>
</dbReference>
<dbReference type="InterPro" id="IPR036527">
    <property type="entry name" value="SCP2_sterol-bd_dom_sf"/>
</dbReference>
<feature type="domain" description="SCP2" evidence="1">
    <location>
        <begin position="11"/>
        <end position="97"/>
    </location>
</feature>
<gene>
    <name evidence="2" type="ORF">GA0070609_1925</name>
</gene>
<dbReference type="EMBL" id="LT607750">
    <property type="protein sequence ID" value="SCG47439.1"/>
    <property type="molecule type" value="Genomic_DNA"/>
</dbReference>
<organism evidence="2 3">
    <name type="scientific">Micromonospora echinaurantiaca</name>
    <dbReference type="NCBI Taxonomy" id="47857"/>
    <lineage>
        <taxon>Bacteria</taxon>
        <taxon>Bacillati</taxon>
        <taxon>Actinomycetota</taxon>
        <taxon>Actinomycetes</taxon>
        <taxon>Micromonosporales</taxon>
        <taxon>Micromonosporaceae</taxon>
        <taxon>Micromonospora</taxon>
    </lineage>
</organism>
<dbReference type="Proteomes" id="UP000198217">
    <property type="component" value="Chromosome I"/>
</dbReference>